<keyword evidence="4 7" id="KW-1133">Transmembrane helix</keyword>
<dbReference type="PANTHER" id="PTHR12246">
    <property type="entry name" value="PALMITOYLTRANSFERASE ZDHHC16"/>
    <property type="match status" value="1"/>
</dbReference>
<dbReference type="GO" id="GO:0016020">
    <property type="term" value="C:membrane"/>
    <property type="evidence" value="ECO:0007669"/>
    <property type="project" value="UniProtKB-SubCell"/>
</dbReference>
<feature type="domain" description="Palmitoyltransferase DHHC" evidence="9">
    <location>
        <begin position="157"/>
        <end position="298"/>
    </location>
</feature>
<feature type="transmembrane region" description="Helical" evidence="7">
    <location>
        <begin position="204"/>
        <end position="227"/>
    </location>
</feature>
<keyword evidence="10" id="KW-1185">Reference proteome</keyword>
<feature type="transmembrane region" description="Helical" evidence="7">
    <location>
        <begin position="43"/>
        <end position="62"/>
    </location>
</feature>
<evidence type="ECO:0000313" key="11">
    <source>
        <dbReference type="WBParaSite" id="Pan_g2366.t1"/>
    </source>
</evidence>
<comment type="catalytic activity">
    <reaction evidence="7">
        <text>L-cysteinyl-[protein] + hexadecanoyl-CoA = S-hexadecanoyl-L-cysteinyl-[protein] + CoA</text>
        <dbReference type="Rhea" id="RHEA:36683"/>
        <dbReference type="Rhea" id="RHEA-COMP:10131"/>
        <dbReference type="Rhea" id="RHEA-COMP:11032"/>
        <dbReference type="ChEBI" id="CHEBI:29950"/>
        <dbReference type="ChEBI" id="CHEBI:57287"/>
        <dbReference type="ChEBI" id="CHEBI:57379"/>
        <dbReference type="ChEBI" id="CHEBI:74151"/>
        <dbReference type="EC" id="2.3.1.225"/>
    </reaction>
</comment>
<proteinExistence type="inferred from homology"/>
<evidence type="ECO:0000313" key="10">
    <source>
        <dbReference type="Proteomes" id="UP000492821"/>
    </source>
</evidence>
<dbReference type="AlphaFoldDB" id="A0A7E4ZXI7"/>
<keyword evidence="6 7" id="KW-0012">Acyltransferase</keyword>
<keyword evidence="5 7" id="KW-0472">Membrane</keyword>
<evidence type="ECO:0000256" key="6">
    <source>
        <dbReference type="ARBA" id="ARBA00023315"/>
    </source>
</evidence>
<sequence>MGAWEYIVKKFYDFQDHNFCDLKEEYNLDLEKLPEFSDSVKKWILSGVNFIGMTFAAFFMYGGTWFGYTYILPDIYPEDKTFFFWLAMFMLAEGTANLVCFHLAAKKNCVSYWVDKLSYMLNESEQAMLKGERVPRESDSNFEKTASPAPEAQGSSKSIKFCEKCNCVCPRRSHHCPICDYCVFRKDHHCYFGGGCVGLGNQRYFIVFLLYTVIGSTIVVYLLGLYLNNHVAPLFPFGFLRFIGPTVGIRYVLGYDDIFVAICGTLFTFVYSLMIGSIIFFAANIFYVLNGYTMHDYHTGRVRTAVKSDGENYTERIELVFGKHWLLNFLFPLYWNPNIVTPAIARNTLLAGSKDF</sequence>
<dbReference type="GO" id="GO:0019706">
    <property type="term" value="F:protein-cysteine S-palmitoyltransferase activity"/>
    <property type="evidence" value="ECO:0007669"/>
    <property type="project" value="UniProtKB-EC"/>
</dbReference>
<feature type="transmembrane region" description="Helical" evidence="7">
    <location>
        <begin position="82"/>
        <end position="104"/>
    </location>
</feature>
<dbReference type="InterPro" id="IPR039859">
    <property type="entry name" value="PFA4/ZDH16/20/ERF2-like"/>
</dbReference>
<evidence type="ECO:0000256" key="3">
    <source>
        <dbReference type="ARBA" id="ARBA00022692"/>
    </source>
</evidence>
<comment type="domain">
    <text evidence="7">The DHHC domain is required for palmitoyltransferase activity.</text>
</comment>
<keyword evidence="3 7" id="KW-0812">Transmembrane</keyword>
<dbReference type="Pfam" id="PF01529">
    <property type="entry name" value="DHHC"/>
    <property type="match status" value="1"/>
</dbReference>
<dbReference type="InterPro" id="IPR001594">
    <property type="entry name" value="Palmitoyltrfase_DHHC"/>
</dbReference>
<comment type="subcellular location">
    <subcellularLocation>
        <location evidence="1">Membrane</location>
        <topology evidence="1">Multi-pass membrane protein</topology>
    </subcellularLocation>
</comment>
<comment type="similarity">
    <text evidence="7">Belongs to the DHHC palmitoyltransferase family.</text>
</comment>
<evidence type="ECO:0000256" key="8">
    <source>
        <dbReference type="SAM" id="MobiDB-lite"/>
    </source>
</evidence>
<feature type="region of interest" description="Disordered" evidence="8">
    <location>
        <begin position="132"/>
        <end position="154"/>
    </location>
</feature>
<evidence type="ECO:0000256" key="2">
    <source>
        <dbReference type="ARBA" id="ARBA00022679"/>
    </source>
</evidence>
<dbReference type="EC" id="2.3.1.225" evidence="7"/>
<name>A0A7E4ZXI7_PANRE</name>
<dbReference type="WBParaSite" id="Pan_g2366.t1">
    <property type="protein sequence ID" value="Pan_g2366.t1"/>
    <property type="gene ID" value="Pan_g2366"/>
</dbReference>
<evidence type="ECO:0000259" key="9">
    <source>
        <dbReference type="Pfam" id="PF01529"/>
    </source>
</evidence>
<reference evidence="10" key="1">
    <citation type="journal article" date="2013" name="Genetics">
        <title>The draft genome and transcriptome of Panagrellus redivivus are shaped by the harsh demands of a free-living lifestyle.</title>
        <authorList>
            <person name="Srinivasan J."/>
            <person name="Dillman A.R."/>
            <person name="Macchietto M.G."/>
            <person name="Heikkinen L."/>
            <person name="Lakso M."/>
            <person name="Fracchia K.M."/>
            <person name="Antoshechkin I."/>
            <person name="Mortazavi A."/>
            <person name="Wong G."/>
            <person name="Sternberg P.W."/>
        </authorList>
    </citation>
    <scope>NUCLEOTIDE SEQUENCE [LARGE SCALE GENOMIC DNA]</scope>
    <source>
        <strain evidence="10">MT8872</strain>
    </source>
</reference>
<feature type="transmembrane region" description="Helical" evidence="7">
    <location>
        <begin position="258"/>
        <end position="289"/>
    </location>
</feature>
<reference evidence="11" key="2">
    <citation type="submission" date="2020-10" db="UniProtKB">
        <authorList>
            <consortium name="WormBaseParasite"/>
        </authorList>
    </citation>
    <scope>IDENTIFICATION</scope>
</reference>
<keyword evidence="2 7" id="KW-0808">Transferase</keyword>
<protein>
    <recommendedName>
        <fullName evidence="7">Palmitoyltransferase</fullName>
        <ecNumber evidence="7">2.3.1.225</ecNumber>
    </recommendedName>
</protein>
<evidence type="ECO:0000256" key="4">
    <source>
        <dbReference type="ARBA" id="ARBA00022989"/>
    </source>
</evidence>
<dbReference type="Proteomes" id="UP000492821">
    <property type="component" value="Unassembled WGS sequence"/>
</dbReference>
<evidence type="ECO:0000256" key="5">
    <source>
        <dbReference type="ARBA" id="ARBA00023136"/>
    </source>
</evidence>
<organism evidence="10 11">
    <name type="scientific">Panagrellus redivivus</name>
    <name type="common">Microworm</name>
    <dbReference type="NCBI Taxonomy" id="6233"/>
    <lineage>
        <taxon>Eukaryota</taxon>
        <taxon>Metazoa</taxon>
        <taxon>Ecdysozoa</taxon>
        <taxon>Nematoda</taxon>
        <taxon>Chromadorea</taxon>
        <taxon>Rhabditida</taxon>
        <taxon>Tylenchina</taxon>
        <taxon>Panagrolaimomorpha</taxon>
        <taxon>Panagrolaimoidea</taxon>
        <taxon>Panagrolaimidae</taxon>
        <taxon>Panagrellus</taxon>
    </lineage>
</organism>
<accession>A0A7E4ZXI7</accession>
<evidence type="ECO:0000256" key="1">
    <source>
        <dbReference type="ARBA" id="ARBA00004141"/>
    </source>
</evidence>
<dbReference type="PROSITE" id="PS50216">
    <property type="entry name" value="DHHC"/>
    <property type="match status" value="1"/>
</dbReference>
<evidence type="ECO:0000256" key="7">
    <source>
        <dbReference type="RuleBase" id="RU079119"/>
    </source>
</evidence>
<feature type="compositionally biased region" description="Basic and acidic residues" evidence="8">
    <location>
        <begin position="132"/>
        <end position="142"/>
    </location>
</feature>